<sequence length="144" mass="15710">MRIVPFPIRGLCCGLLLAGGAALAGSPGILTPGLSETYLIPQGMQRFVLEIDTAGQLRLEGRTLAAASSGMFRLQARLLDPDGRLVADTDNAYGVFRLQAPVVPGRYRLEVDGQVNGSRRQLETSRYSILTVLDRARRENDEPR</sequence>
<dbReference type="KEGG" id="hbe:BEI_2942"/>
<keyword evidence="3" id="KW-1185">Reference proteome</keyword>
<dbReference type="Proteomes" id="UP000219993">
    <property type="component" value="Chromosome"/>
</dbReference>
<name>A0A291PAP0_9GAMM</name>
<feature type="chain" id="PRO_5013353225" evidence="1">
    <location>
        <begin position="25"/>
        <end position="144"/>
    </location>
</feature>
<reference evidence="2 3" key="1">
    <citation type="journal article" date="2017" name="Sci. Rep.">
        <title>Revealing the Saline Adaptation Strategies of the Halophilic Bacterium Halomonas beimenensis through High-throughput Omics and Transposon Mutagenesis Approaches.</title>
        <authorList>
            <person name="Chen Y.H."/>
            <person name="Lin S.S."/>
            <person name="Shyu Y.T."/>
        </authorList>
    </citation>
    <scope>NUCLEOTIDE SEQUENCE [LARGE SCALE GENOMIC DNA]</scope>
    <source>
        <strain evidence="2 3">NTU-111</strain>
    </source>
</reference>
<dbReference type="RefSeq" id="WP_097790189.1">
    <property type="nucleotide sequence ID" value="NZ_BAAADT010000066.1"/>
</dbReference>
<accession>A0A291PAP0</accession>
<feature type="signal peptide" evidence="1">
    <location>
        <begin position="1"/>
        <end position="24"/>
    </location>
</feature>
<proteinExistence type="predicted"/>
<protein>
    <submittedName>
        <fullName evidence="2">Uncharacterized protein</fullName>
    </submittedName>
</protein>
<organism evidence="2 3">
    <name type="scientific">Halomonas beimenensis</name>
    <dbReference type="NCBI Taxonomy" id="475662"/>
    <lineage>
        <taxon>Bacteria</taxon>
        <taxon>Pseudomonadati</taxon>
        <taxon>Pseudomonadota</taxon>
        <taxon>Gammaproteobacteria</taxon>
        <taxon>Oceanospirillales</taxon>
        <taxon>Halomonadaceae</taxon>
        <taxon>Halomonas</taxon>
    </lineage>
</organism>
<gene>
    <name evidence="2" type="ORF">BEI_2942</name>
</gene>
<keyword evidence="1" id="KW-0732">Signal</keyword>
<evidence type="ECO:0000256" key="1">
    <source>
        <dbReference type="SAM" id="SignalP"/>
    </source>
</evidence>
<dbReference type="EMBL" id="CP021435">
    <property type="protein sequence ID" value="ATJ83929.1"/>
    <property type="molecule type" value="Genomic_DNA"/>
</dbReference>
<dbReference type="AlphaFoldDB" id="A0A291PAP0"/>
<evidence type="ECO:0000313" key="3">
    <source>
        <dbReference type="Proteomes" id="UP000219993"/>
    </source>
</evidence>
<dbReference type="OrthoDB" id="10000644at2"/>
<evidence type="ECO:0000313" key="2">
    <source>
        <dbReference type="EMBL" id="ATJ83929.1"/>
    </source>
</evidence>